<feature type="compositionally biased region" description="Pro residues" evidence="1">
    <location>
        <begin position="132"/>
        <end position="153"/>
    </location>
</feature>
<accession>A0A2A6CIM4</accession>
<dbReference type="GO" id="GO:0015074">
    <property type="term" value="P:DNA integration"/>
    <property type="evidence" value="ECO:0007669"/>
    <property type="project" value="InterPro"/>
</dbReference>
<dbReference type="InterPro" id="IPR036397">
    <property type="entry name" value="RNaseH_sf"/>
</dbReference>
<reference evidence="2" key="2">
    <citation type="submission" date="2022-06" db="UniProtKB">
        <authorList>
            <consortium name="EnsemblMetazoa"/>
        </authorList>
    </citation>
    <scope>IDENTIFICATION</scope>
    <source>
        <strain evidence="2">PS312</strain>
    </source>
</reference>
<name>A0A2A6CIM4_PRIPA</name>
<dbReference type="Gene3D" id="3.30.420.10">
    <property type="entry name" value="Ribonuclease H-like superfamily/Ribonuclease H"/>
    <property type="match status" value="1"/>
</dbReference>
<reference evidence="3" key="1">
    <citation type="journal article" date="2008" name="Nat. Genet.">
        <title>The Pristionchus pacificus genome provides a unique perspective on nematode lifestyle and parasitism.</title>
        <authorList>
            <person name="Dieterich C."/>
            <person name="Clifton S.W."/>
            <person name="Schuster L.N."/>
            <person name="Chinwalla A."/>
            <person name="Delehaunty K."/>
            <person name="Dinkelacker I."/>
            <person name="Fulton L."/>
            <person name="Fulton R."/>
            <person name="Godfrey J."/>
            <person name="Minx P."/>
            <person name="Mitreva M."/>
            <person name="Roeseler W."/>
            <person name="Tian H."/>
            <person name="Witte H."/>
            <person name="Yang S.P."/>
            <person name="Wilson R.K."/>
            <person name="Sommer R.J."/>
        </authorList>
    </citation>
    <scope>NUCLEOTIDE SEQUENCE [LARGE SCALE GENOMIC DNA]</scope>
    <source>
        <strain evidence="3">PS312</strain>
    </source>
</reference>
<dbReference type="AlphaFoldDB" id="A0A2A6CIM4"/>
<dbReference type="OrthoDB" id="5845578at2759"/>
<proteinExistence type="predicted"/>
<feature type="region of interest" description="Disordered" evidence="1">
    <location>
        <begin position="87"/>
        <end position="164"/>
    </location>
</feature>
<dbReference type="InterPro" id="IPR012337">
    <property type="entry name" value="RNaseH-like_sf"/>
</dbReference>
<dbReference type="GO" id="GO:0003676">
    <property type="term" value="F:nucleic acid binding"/>
    <property type="evidence" value="ECO:0007669"/>
    <property type="project" value="InterPro"/>
</dbReference>
<protein>
    <submittedName>
        <fullName evidence="2">Integrase catalytic domain-containing protein</fullName>
    </submittedName>
</protein>
<dbReference type="Proteomes" id="UP000005239">
    <property type="component" value="Unassembled WGS sequence"/>
</dbReference>
<sequence length="666" mass="73784">MNAENSVALRALAAPQLAPQSAPQQCMMGPPPMATPTPIRDDTLSRNLSAFLQQNGLSNGMNDNYDGNEMRHPSLHAALQQHLGNLQSSLQSSLSSPPITPSLNMNHNQNGVHPPPSSLTILDPLQNGVLPPSTPSLPSLPAPIPTSLPPPPVSLHSSFLDSNPSLQSLQQNVSQSIPTPLPHPQPPTGIVQQINRADIVTVQPRWKQPASGGRGSIGLAVHVDGYLYHGKKTRLDGTKLLYCLDRTKYNCMAVAELFPNGTFRAKRPHTGHPPNPEECEVRLAKRMMRERAREHPEYTSKEIVREMINDPSISDEAKKRLENYESLRKFVYRGRNTQRRKPEPMAAPTPIKMEEGSAFSLPTSIAALLNSNQSLLNSIAPLSSSSFSLLPPVHPHPYAAAQDEIARLMREIQSGRSIEEIRVNKEYNGPVEPSTSSTSSTSTTSSSSTNSVPTVPPMGVWHTVECEIIDFSRMADGDYLYIFHARDVTSRFSFACPMTSPSQSELLEAIKALFFAYGPAHVVRVDQAYQNLEQELAQHFPLTAVDYLVPRKNPQGNPVARREATMMKERIFAYLMESGKKEWAKELPLIKYAHNTEWIDEIECTPLEKFFSRNLPTGMSSRCSEENNESHDGMSEDGEEIIHHNHNDLFHGVGVKEEPVSDMLSH</sequence>
<organism evidence="2 3">
    <name type="scientific">Pristionchus pacificus</name>
    <name type="common">Parasitic nematode worm</name>
    <dbReference type="NCBI Taxonomy" id="54126"/>
    <lineage>
        <taxon>Eukaryota</taxon>
        <taxon>Metazoa</taxon>
        <taxon>Ecdysozoa</taxon>
        <taxon>Nematoda</taxon>
        <taxon>Chromadorea</taxon>
        <taxon>Rhabditida</taxon>
        <taxon>Rhabditina</taxon>
        <taxon>Diplogasteromorpha</taxon>
        <taxon>Diplogasteroidea</taxon>
        <taxon>Neodiplogasteridae</taxon>
        <taxon>Pristionchus</taxon>
    </lineage>
</organism>
<feature type="compositionally biased region" description="Low complexity" evidence="1">
    <location>
        <begin position="154"/>
        <end position="164"/>
    </location>
</feature>
<keyword evidence="3" id="KW-1185">Reference proteome</keyword>
<evidence type="ECO:0000313" key="3">
    <source>
        <dbReference type="Proteomes" id="UP000005239"/>
    </source>
</evidence>
<gene>
    <name evidence="2" type="primary">WBGene00278550</name>
</gene>
<evidence type="ECO:0000313" key="2">
    <source>
        <dbReference type="EnsemblMetazoa" id="PPA40181.1"/>
    </source>
</evidence>
<evidence type="ECO:0000256" key="1">
    <source>
        <dbReference type="SAM" id="MobiDB-lite"/>
    </source>
</evidence>
<feature type="region of interest" description="Disordered" evidence="1">
    <location>
        <begin position="420"/>
        <end position="454"/>
    </location>
</feature>
<feature type="compositionally biased region" description="Low complexity" evidence="1">
    <location>
        <begin position="87"/>
        <end position="103"/>
    </location>
</feature>
<dbReference type="PROSITE" id="PS50994">
    <property type="entry name" value="INTEGRASE"/>
    <property type="match status" value="1"/>
</dbReference>
<dbReference type="SUPFAM" id="SSF53098">
    <property type="entry name" value="Ribonuclease H-like"/>
    <property type="match status" value="1"/>
</dbReference>
<dbReference type="InterPro" id="IPR001584">
    <property type="entry name" value="Integrase_cat-core"/>
</dbReference>
<feature type="compositionally biased region" description="Low complexity" evidence="1">
    <location>
        <begin position="434"/>
        <end position="449"/>
    </location>
</feature>
<accession>A0A8R1YYA4</accession>
<dbReference type="EnsemblMetazoa" id="PPA40181.1">
    <property type="protein sequence ID" value="PPA40181.1"/>
    <property type="gene ID" value="WBGene00278550"/>
</dbReference>